<dbReference type="Gene3D" id="3.40.50.1820">
    <property type="entry name" value="alpha/beta hydrolase"/>
    <property type="match status" value="1"/>
</dbReference>
<name>A0A401U805_9BACT</name>
<comment type="caution">
    <text evidence="1">The sequence shown here is derived from an EMBL/GenBank/DDBJ whole genome shotgun (WGS) entry which is preliminary data.</text>
</comment>
<dbReference type="OrthoDB" id="9784036at2"/>
<organism evidence="1 2">
    <name type="scientific">Chryseotalea sanaruensis</name>
    <dbReference type="NCBI Taxonomy" id="2482724"/>
    <lineage>
        <taxon>Bacteria</taxon>
        <taxon>Pseudomonadati</taxon>
        <taxon>Bacteroidota</taxon>
        <taxon>Cytophagia</taxon>
        <taxon>Cytophagales</taxon>
        <taxon>Chryseotaleaceae</taxon>
        <taxon>Chryseotalea</taxon>
    </lineage>
</organism>
<dbReference type="PANTHER" id="PTHR48098">
    <property type="entry name" value="ENTEROCHELIN ESTERASE-RELATED"/>
    <property type="match status" value="1"/>
</dbReference>
<keyword evidence="2" id="KW-1185">Reference proteome</keyword>
<accession>A0A401U805</accession>
<dbReference type="InterPro" id="IPR029058">
    <property type="entry name" value="AB_hydrolase_fold"/>
</dbReference>
<dbReference type="GO" id="GO:0016787">
    <property type="term" value="F:hydrolase activity"/>
    <property type="evidence" value="ECO:0007669"/>
    <property type="project" value="UniProtKB-KW"/>
</dbReference>
<dbReference type="EMBL" id="BHXQ01000002">
    <property type="protein sequence ID" value="GCC51023.1"/>
    <property type="molecule type" value="Genomic_DNA"/>
</dbReference>
<dbReference type="Proteomes" id="UP000288227">
    <property type="component" value="Unassembled WGS sequence"/>
</dbReference>
<dbReference type="InterPro" id="IPR000801">
    <property type="entry name" value="Esterase-like"/>
</dbReference>
<gene>
    <name evidence="1" type="ORF">SanaruYs_12430</name>
</gene>
<dbReference type="Pfam" id="PF00756">
    <property type="entry name" value="Esterase"/>
    <property type="match status" value="1"/>
</dbReference>
<protein>
    <submittedName>
        <fullName evidence="1">Alpha/beta hydrolase</fullName>
    </submittedName>
</protein>
<dbReference type="PANTHER" id="PTHR48098:SF6">
    <property type="entry name" value="FERRI-BACILLIBACTIN ESTERASE BESA"/>
    <property type="match status" value="1"/>
</dbReference>
<evidence type="ECO:0000313" key="1">
    <source>
        <dbReference type="EMBL" id="GCC51023.1"/>
    </source>
</evidence>
<sequence length="279" mass="31527">MKKAIIYIMLVLVTSIATLLITAYLSEEDVYVGEIKVKLYSSVLQQERELLIHLPFNYDSTKKYPVFYVLDGSSLDRNLDQTLDVLAKANCAREGIVVGIPNMTADNRSKNLVPPFMKTDPEDALSQFGNGDVFLSFIENEVKPFIENKYSCNGHNTLVGNSRGGLLTLYSLINNPTLFQTRLIFSAPVWRQNSILINKTASFIKEQGSQRGRIFISVGEKETNKMRHGFEKLKQEFESNDSTNRNWKMITTQGADHQTNAILSLPLALKYWTQTSGID</sequence>
<reference evidence="1 2" key="1">
    <citation type="submission" date="2018-11" db="EMBL/GenBank/DDBJ databases">
        <title>Chryseotalea sanarue gen. nov., sp., nov., a member of the family Cytophagaceae, isolated from a brackish lake in Hamamatsu Japan.</title>
        <authorList>
            <person name="Maejima Y."/>
            <person name="Iino T."/>
            <person name="Muraguchi Y."/>
            <person name="Fukuda K."/>
            <person name="Ohkuma M."/>
            <person name="Moriuchi R."/>
            <person name="Dohra H."/>
            <person name="Kimbara K."/>
            <person name="Shintani M."/>
        </authorList>
    </citation>
    <scope>NUCLEOTIDE SEQUENCE [LARGE SCALE GENOMIC DNA]</scope>
    <source>
        <strain evidence="1 2">Ys</strain>
    </source>
</reference>
<proteinExistence type="predicted"/>
<evidence type="ECO:0000313" key="2">
    <source>
        <dbReference type="Proteomes" id="UP000288227"/>
    </source>
</evidence>
<keyword evidence="1" id="KW-0378">Hydrolase</keyword>
<dbReference type="InterPro" id="IPR050583">
    <property type="entry name" value="Mycobacterial_A85_antigen"/>
</dbReference>
<dbReference type="SUPFAM" id="SSF53474">
    <property type="entry name" value="alpha/beta-Hydrolases"/>
    <property type="match status" value="1"/>
</dbReference>
<dbReference type="AlphaFoldDB" id="A0A401U805"/>
<dbReference type="RefSeq" id="WP_127121668.1">
    <property type="nucleotide sequence ID" value="NZ_BHXQ01000002.1"/>
</dbReference>